<dbReference type="Proteomes" id="UP001652662">
    <property type="component" value="Chromosome 10"/>
</dbReference>
<feature type="region of interest" description="Disordered" evidence="1">
    <location>
        <begin position="377"/>
        <end position="414"/>
    </location>
</feature>
<reference evidence="3" key="1">
    <citation type="submission" date="2025-08" db="UniProtKB">
        <authorList>
            <consortium name="RefSeq"/>
        </authorList>
    </citation>
    <scope>IDENTIFICATION</scope>
    <source>
        <tissue evidence="3">Blood</tissue>
    </source>
</reference>
<dbReference type="RefSeq" id="XP_070416758.1">
    <property type="nucleotide sequence ID" value="XM_070560657.1"/>
</dbReference>
<feature type="compositionally biased region" description="Low complexity" evidence="1">
    <location>
        <begin position="286"/>
        <end position="299"/>
    </location>
</feature>
<dbReference type="GO" id="GO:0003677">
    <property type="term" value="F:DNA binding"/>
    <property type="evidence" value="ECO:0007669"/>
    <property type="project" value="UniProtKB-KW"/>
</dbReference>
<organism evidence="2 3">
    <name type="scientific">Equus przewalskii</name>
    <name type="common">Przewalski's horse</name>
    <name type="synonym">Equus caballus przewalskii</name>
    <dbReference type="NCBI Taxonomy" id="9798"/>
    <lineage>
        <taxon>Eukaryota</taxon>
        <taxon>Metazoa</taxon>
        <taxon>Chordata</taxon>
        <taxon>Craniata</taxon>
        <taxon>Vertebrata</taxon>
        <taxon>Euteleostomi</taxon>
        <taxon>Mammalia</taxon>
        <taxon>Eutheria</taxon>
        <taxon>Laurasiatheria</taxon>
        <taxon>Perissodactyla</taxon>
        <taxon>Equidae</taxon>
        <taxon>Equus</taxon>
    </lineage>
</organism>
<sequence>MGGAPVGSREPNPRAGRGGPHGFRGEGKSHGGHPPGTPFPGARSPLEEAQRDIFLRILRVGEAGWGAHLAPTPEARKRELAEGEDYVPGHGLGPLAPAPATMTSLPCPVPGPDPSKAIFPNIAPVPSVVAAYQLGLSPATAAASDLPYSGPYGHLLPYPYAGPATPRDSYLPCQQPAAPSQPAQQEREAGAARTLALALGASFLGSQDPSEWELPEGKNCVSHHLAHGGSGVRKERGARLREAAAVPGALGAAPAGPDQKAAQAEDHLLEPAAAAAEPAFPAHAVPGAAREGSAGGAARPHPDPGKDLVSEQTLQIQEAPEAELGGTGRGLPWEAPLPVSLLPTPSIPLGSTQGRGPAHRWLWQQLWSLVSASLPRCPGSTSDDVSLGKGSSAPSPPTKPRTQPTCTPSGLGGNQLQMGFLWRMRS</sequence>
<name>A0ABM4JLE5_EQUPR</name>
<dbReference type="GeneID" id="103551056"/>
<feature type="compositionally biased region" description="Basic and acidic residues" evidence="1">
    <location>
        <begin position="300"/>
        <end position="309"/>
    </location>
</feature>
<keyword evidence="2" id="KW-1185">Reference proteome</keyword>
<proteinExistence type="predicted"/>
<evidence type="ECO:0000313" key="3">
    <source>
        <dbReference type="RefSeq" id="XP_070416758.1"/>
    </source>
</evidence>
<keyword evidence="3" id="KW-0371">Homeobox</keyword>
<feature type="region of interest" description="Disordered" evidence="1">
    <location>
        <begin position="286"/>
        <end position="309"/>
    </location>
</feature>
<keyword evidence="3" id="KW-0238">DNA-binding</keyword>
<accession>A0ABM4JLE5</accession>
<feature type="region of interest" description="Disordered" evidence="1">
    <location>
        <begin position="1"/>
        <end position="47"/>
    </location>
</feature>
<gene>
    <name evidence="3" type="primary">DLX4</name>
</gene>
<feature type="compositionally biased region" description="Low complexity" evidence="1">
    <location>
        <begin position="174"/>
        <end position="184"/>
    </location>
</feature>
<evidence type="ECO:0000256" key="1">
    <source>
        <dbReference type="SAM" id="MobiDB-lite"/>
    </source>
</evidence>
<feature type="region of interest" description="Disordered" evidence="1">
    <location>
        <begin position="167"/>
        <end position="191"/>
    </location>
</feature>
<evidence type="ECO:0000313" key="2">
    <source>
        <dbReference type="Proteomes" id="UP001652662"/>
    </source>
</evidence>
<protein>
    <submittedName>
        <fullName evidence="3">Homeobox protein DLX-4 isoform X2</fullName>
    </submittedName>
</protein>